<sequence>MKNRGSFLEHSVTLKVEGFEQQKLLSECMRKDIPIKDIHIQSEIEMILTLMEWDYQTFLKAAKNKYRITVLRERGYKPAAKKAFGKKSTIIGLLLFTLILYYQSTFVSEIRIFGYESFTESEIRESLREAGLYEGCSKSVDLKAVKLHLYNDLDNIAWIGVKYIGNLAEVTIAEGTVTPKPVDKSKPCDIVADKEGYVEKTIAREGVVAALPGTYVKPGDVLISGIVPVKSTAYGTPDVNKTERYVHSEGEVYVRVPYRLNYYQEKYRDIKKPTGNRLVGFRVEIGDFKLNTANILNYYDNSVYEENKLLHVVRPIPVSLALVKIDEITVTEHERSQEEIEKEGNRQVRMAIRQNLPENVQILNKSLKFSPGENIIGVAIMLEALEKIGMEKEIVIGNTTDGGTEDQD</sequence>
<organism evidence="1 2">
    <name type="scientific">Anoxybacterium hadale</name>
    <dbReference type="NCBI Taxonomy" id="3408580"/>
    <lineage>
        <taxon>Bacteria</taxon>
        <taxon>Bacillati</taxon>
        <taxon>Bacillota</taxon>
        <taxon>Clostridia</taxon>
        <taxon>Peptostreptococcales</taxon>
        <taxon>Anaerovoracaceae</taxon>
        <taxon>Anoxybacterium</taxon>
    </lineage>
</organism>
<protein>
    <submittedName>
        <fullName evidence="1">Uncharacterized protein</fullName>
    </submittedName>
</protein>
<reference evidence="1" key="1">
    <citation type="submission" date="2019-08" db="EMBL/GenBank/DDBJ databases">
        <title>Genome sequence of Clostridiales bacterium MT110.</title>
        <authorList>
            <person name="Cao J."/>
        </authorList>
    </citation>
    <scope>NUCLEOTIDE SEQUENCE</scope>
    <source>
        <strain evidence="1">MT110</strain>
    </source>
</reference>
<name>A0ACD1A9I2_9FIRM</name>
<evidence type="ECO:0000313" key="2">
    <source>
        <dbReference type="Proteomes" id="UP000594014"/>
    </source>
</evidence>
<evidence type="ECO:0000313" key="1">
    <source>
        <dbReference type="EMBL" id="QOX62940.1"/>
    </source>
</evidence>
<dbReference type="EMBL" id="CP042469">
    <property type="protein sequence ID" value="QOX62940.1"/>
    <property type="molecule type" value="Genomic_DNA"/>
</dbReference>
<proteinExistence type="predicted"/>
<keyword evidence="2" id="KW-1185">Reference proteome</keyword>
<accession>A0ACD1A9I2</accession>
<gene>
    <name evidence="1" type="ORF">FRZ06_06090</name>
</gene>
<dbReference type="Proteomes" id="UP000594014">
    <property type="component" value="Chromosome"/>
</dbReference>